<keyword evidence="1" id="KW-0812">Transmembrane</keyword>
<keyword evidence="3" id="KW-1185">Reference proteome</keyword>
<dbReference type="AlphaFoldDB" id="J0YPB2"/>
<gene>
    <name evidence="2" type="ORF">ME7_01077</name>
</gene>
<dbReference type="EMBL" id="AIMC01000020">
    <property type="protein sequence ID" value="EJF76533.1"/>
    <property type="molecule type" value="Genomic_DNA"/>
</dbReference>
<protein>
    <submittedName>
        <fullName evidence="2">Uncharacterized protein</fullName>
    </submittedName>
</protein>
<feature type="transmembrane region" description="Helical" evidence="1">
    <location>
        <begin position="45"/>
        <end position="68"/>
    </location>
</feature>
<comment type="caution">
    <text evidence="2">The sequence shown here is derived from an EMBL/GenBank/DDBJ whole genome shotgun (WGS) entry which is preliminary data.</text>
</comment>
<keyword evidence="1" id="KW-1133">Transmembrane helix</keyword>
<dbReference type="Proteomes" id="UP000008748">
    <property type="component" value="Unassembled WGS sequence"/>
</dbReference>
<dbReference type="HOGENOM" id="CLU_2204845_0_0_5"/>
<evidence type="ECO:0000313" key="3">
    <source>
        <dbReference type="Proteomes" id="UP000008748"/>
    </source>
</evidence>
<name>J0YPB2_9HYPH</name>
<reference evidence="2 3" key="1">
    <citation type="submission" date="2012-03" db="EMBL/GenBank/DDBJ databases">
        <title>The Genome Sequence of Bartonella birtlesii LL-WM9.</title>
        <authorList>
            <consortium name="The Broad Institute Genome Sequencing Platform"/>
            <consortium name="The Broad Institute Genome Sequencing Center for Infectious Disease"/>
            <person name="Feldgarden M."/>
            <person name="Kirby J."/>
            <person name="Kosoy M."/>
            <person name="Birtles R."/>
            <person name="Probert W.S."/>
            <person name="Chiaraviglio L."/>
            <person name="Young S.K."/>
            <person name="Zeng Q."/>
            <person name="Gargeya S."/>
            <person name="Fitzgerald M."/>
            <person name="Haas B."/>
            <person name="Abouelleil A."/>
            <person name="Alvarado L."/>
            <person name="Arachchi H.M."/>
            <person name="Berlin A."/>
            <person name="Chapman S.B."/>
            <person name="Gearin G."/>
            <person name="Goldberg J."/>
            <person name="Griggs A."/>
            <person name="Gujja S."/>
            <person name="Hansen M."/>
            <person name="Heiman D."/>
            <person name="Howarth C."/>
            <person name="Larimer J."/>
            <person name="Lui A."/>
            <person name="MacDonald P.J.P."/>
            <person name="McCowen C."/>
            <person name="Montmayeur A."/>
            <person name="Murphy C."/>
            <person name="Neiman D."/>
            <person name="Pearson M."/>
            <person name="Priest M."/>
            <person name="Roberts A."/>
            <person name="Saif S."/>
            <person name="Shea T."/>
            <person name="Sisk P."/>
            <person name="Stolte C."/>
            <person name="Sykes S."/>
            <person name="Wortman J."/>
            <person name="Nusbaum C."/>
            <person name="Birren B."/>
        </authorList>
    </citation>
    <scope>NUCLEOTIDE SEQUENCE [LARGE SCALE GENOMIC DNA]</scope>
    <source>
        <strain evidence="2 3">LL-WM9</strain>
    </source>
</reference>
<evidence type="ECO:0000313" key="2">
    <source>
        <dbReference type="EMBL" id="EJF76533.1"/>
    </source>
</evidence>
<keyword evidence="1" id="KW-0472">Membrane</keyword>
<evidence type="ECO:0000256" key="1">
    <source>
        <dbReference type="SAM" id="Phobius"/>
    </source>
</evidence>
<dbReference type="PATRIC" id="fig|1094552.3.peg.1207"/>
<proteinExistence type="predicted"/>
<feature type="transmembrane region" description="Helical" evidence="1">
    <location>
        <begin position="6"/>
        <end position="24"/>
    </location>
</feature>
<accession>J0YPB2</accession>
<sequence>MILKIWGITFGILAILWLCVRNFIAYFRPWIAHFLPGLSSWARWLGLRIFIIFNLGLVLLMTFLIALITATTGGFFIDEAAEIIEKENYPNELVGRILSFVRFLFSS</sequence>
<organism evidence="2 3">
    <name type="scientific">Bartonella birtlesii LL-WM9</name>
    <dbReference type="NCBI Taxonomy" id="1094552"/>
    <lineage>
        <taxon>Bacteria</taxon>
        <taxon>Pseudomonadati</taxon>
        <taxon>Pseudomonadota</taxon>
        <taxon>Alphaproteobacteria</taxon>
        <taxon>Hyphomicrobiales</taxon>
        <taxon>Bartonellaceae</taxon>
        <taxon>Bartonella</taxon>
    </lineage>
</organism>